<dbReference type="OrthoDB" id="10444940at2759"/>
<evidence type="ECO:0000313" key="2">
    <source>
        <dbReference type="Proteomes" id="UP000053239"/>
    </source>
</evidence>
<organism evidence="1 2">
    <name type="scientific">Plasmodium vivax North Korean</name>
    <dbReference type="NCBI Taxonomy" id="1035514"/>
    <lineage>
        <taxon>Eukaryota</taxon>
        <taxon>Sar</taxon>
        <taxon>Alveolata</taxon>
        <taxon>Apicomplexa</taxon>
        <taxon>Aconoidasida</taxon>
        <taxon>Haemosporida</taxon>
        <taxon>Plasmodiidae</taxon>
        <taxon>Plasmodium</taxon>
        <taxon>Plasmodium (Plasmodium)</taxon>
    </lineage>
</organism>
<gene>
    <name evidence="1" type="ORF">PVNG_04724</name>
</gene>
<proteinExistence type="predicted"/>
<evidence type="ECO:0008006" key="3">
    <source>
        <dbReference type="Google" id="ProtNLM"/>
    </source>
</evidence>
<evidence type="ECO:0000313" key="1">
    <source>
        <dbReference type="EMBL" id="KNA01698.1"/>
    </source>
</evidence>
<dbReference type="AlphaFoldDB" id="A0A0J9U3H2"/>
<reference evidence="1 2" key="1">
    <citation type="submission" date="2011-09" db="EMBL/GenBank/DDBJ databases">
        <title>The Genome Sequence of Plasmodium vivax North Korean.</title>
        <authorList>
            <consortium name="The Broad Institute Genome Sequencing Platform"/>
            <consortium name="The Broad Institute Genome Sequencing Center for Infectious Disease"/>
            <person name="Neafsey D."/>
            <person name="Carlton J."/>
            <person name="Barnwell J."/>
            <person name="Collins W."/>
            <person name="Escalante A."/>
            <person name="Mullikin J."/>
            <person name="Saul A."/>
            <person name="Guigo R."/>
            <person name="Camara F."/>
            <person name="Young S.K."/>
            <person name="Zeng Q."/>
            <person name="Gargeya S."/>
            <person name="Fitzgerald M."/>
            <person name="Haas B."/>
            <person name="Abouelleil A."/>
            <person name="Alvarado L."/>
            <person name="Arachchi H.M."/>
            <person name="Berlin A."/>
            <person name="Brown A."/>
            <person name="Chapman S.B."/>
            <person name="Chen Z."/>
            <person name="Dunbar C."/>
            <person name="Freedman E."/>
            <person name="Gearin G."/>
            <person name="Gellesch M."/>
            <person name="Goldberg J."/>
            <person name="Griggs A."/>
            <person name="Gujja S."/>
            <person name="Heiman D."/>
            <person name="Howarth C."/>
            <person name="Larson L."/>
            <person name="Lui A."/>
            <person name="MacDonald P.J.P."/>
            <person name="Montmayeur A."/>
            <person name="Murphy C."/>
            <person name="Neiman D."/>
            <person name="Pearson M."/>
            <person name="Priest M."/>
            <person name="Roberts A."/>
            <person name="Saif S."/>
            <person name="Shea T."/>
            <person name="Shenoy N."/>
            <person name="Sisk P."/>
            <person name="Stolte C."/>
            <person name="Sykes S."/>
            <person name="Wortman J."/>
            <person name="Nusbaum C."/>
            <person name="Birren B."/>
        </authorList>
    </citation>
    <scope>NUCLEOTIDE SEQUENCE [LARGE SCALE GENOMIC DNA]</scope>
    <source>
        <strain evidence="1 2">North Korean</strain>
    </source>
</reference>
<sequence length="341" mass="39609">MVRYCRKNKSYIQSSDLNKLIYRLNEEYKSCDEITVDYFKTGNEKNNEILKNIGCHLYWGYSYLTVFNEKKLTDLCMYLNLWLDKQKRIHVEVNSEITDEEWNYIEKLWKEIEAHEPISKCKRQQDVYDISQIQERMELMTYCINRDYIKHLCEPSIRSNTYVSRRCSDLSDFTDEYYKIFHDKNQCSHAAFVSKDYRYYISEDCDLNNMAKTFPKFDSESKKIIYNDKTREPIKICESTAEVGARHVGLDSGAVVLSRVPAVSTGDRAASTDDQAVSTDDQAASVVGETGFQDSLSYPIQLDSLLQTELTSPENKPSKPIYYAGLSVSGVFFTSMVLYKV</sequence>
<name>A0A0J9U3H2_PLAVI</name>
<dbReference type="Proteomes" id="UP000053239">
    <property type="component" value="Unassembled WGS sequence"/>
</dbReference>
<protein>
    <recommendedName>
        <fullName evidence="3">VIR protein</fullName>
    </recommendedName>
</protein>
<dbReference type="EMBL" id="KQ235236">
    <property type="protein sequence ID" value="KNA01698.1"/>
    <property type="molecule type" value="Genomic_DNA"/>
</dbReference>
<accession>A0A0J9U3H2</accession>